<dbReference type="Proteomes" id="UP001472677">
    <property type="component" value="Unassembled WGS sequence"/>
</dbReference>
<evidence type="ECO:0000313" key="2">
    <source>
        <dbReference type="Proteomes" id="UP001472677"/>
    </source>
</evidence>
<organism evidence="1 2">
    <name type="scientific">Hibiscus sabdariffa</name>
    <name type="common">roselle</name>
    <dbReference type="NCBI Taxonomy" id="183260"/>
    <lineage>
        <taxon>Eukaryota</taxon>
        <taxon>Viridiplantae</taxon>
        <taxon>Streptophyta</taxon>
        <taxon>Embryophyta</taxon>
        <taxon>Tracheophyta</taxon>
        <taxon>Spermatophyta</taxon>
        <taxon>Magnoliopsida</taxon>
        <taxon>eudicotyledons</taxon>
        <taxon>Gunneridae</taxon>
        <taxon>Pentapetalae</taxon>
        <taxon>rosids</taxon>
        <taxon>malvids</taxon>
        <taxon>Malvales</taxon>
        <taxon>Malvaceae</taxon>
        <taxon>Malvoideae</taxon>
        <taxon>Hibiscus</taxon>
    </lineage>
</organism>
<keyword evidence="2" id="KW-1185">Reference proteome</keyword>
<accession>A0ABR2C2N7</accession>
<protein>
    <submittedName>
        <fullName evidence="1">Uncharacterized protein</fullName>
    </submittedName>
</protein>
<proteinExistence type="predicted"/>
<sequence length="105" mass="10153">MKLSLATISMVNKSKEVEALIVAIFSQGLLVDGGGERKGMEGIVVGIVGIEGKLGNGGRVTFGTVGKLGMVGSGGSEPGFGSAGKAGIVGCGSPIVGKVGMGGNC</sequence>
<reference evidence="1 2" key="1">
    <citation type="journal article" date="2024" name="G3 (Bethesda)">
        <title>Genome assembly of Hibiscus sabdariffa L. provides insights into metabolisms of medicinal natural products.</title>
        <authorList>
            <person name="Kim T."/>
        </authorList>
    </citation>
    <scope>NUCLEOTIDE SEQUENCE [LARGE SCALE GENOMIC DNA]</scope>
    <source>
        <strain evidence="1">TK-2024</strain>
        <tissue evidence="1">Old leaves</tissue>
    </source>
</reference>
<name>A0ABR2C2N7_9ROSI</name>
<gene>
    <name evidence="1" type="ORF">V6N12_030413</name>
</gene>
<comment type="caution">
    <text evidence="1">The sequence shown here is derived from an EMBL/GenBank/DDBJ whole genome shotgun (WGS) entry which is preliminary data.</text>
</comment>
<dbReference type="EMBL" id="JBBPBM010000071">
    <property type="protein sequence ID" value="KAK8513007.1"/>
    <property type="molecule type" value="Genomic_DNA"/>
</dbReference>
<evidence type="ECO:0000313" key="1">
    <source>
        <dbReference type="EMBL" id="KAK8513007.1"/>
    </source>
</evidence>